<dbReference type="InterPro" id="IPR029044">
    <property type="entry name" value="Nucleotide-diphossugar_trans"/>
</dbReference>
<protein>
    <submittedName>
        <fullName evidence="7">Uncharacterized protein</fullName>
    </submittedName>
</protein>
<dbReference type="Pfam" id="PF04488">
    <property type="entry name" value="Gly_transf_sug"/>
    <property type="match status" value="1"/>
</dbReference>
<dbReference type="InterPro" id="IPR051981">
    <property type="entry name" value="Glycosyltransf_32"/>
</dbReference>
<name>A0A7R8WDM2_9CRUS</name>
<dbReference type="GO" id="GO:0016758">
    <property type="term" value="F:hexosyltransferase activity"/>
    <property type="evidence" value="ECO:0007669"/>
    <property type="project" value="UniProtKB-ARBA"/>
</dbReference>
<sequence>MPKTTQTAWYLRGKENPTVEDVFEFLEEQARAWEMTKDFAWQVLLVAVKHRPGEADAVDMKLTKEKKLEASVFASSEPKTLDAREVGCVMESDDGMTRTCFSQFQTLGSVPETVELQLQTGLKLTCLSLELNPCLSLDVVAACLPRTLTSLALGGVCNSSERPGSPVARFLKDSTRLAAISLVATPLKEVDCISISRAGPYPWVKQLKLSHCQTVEPSGLRRLLDSFPSLAVCEVKGILSHVTEDNEPTLGKHPSVTDLNYLDSKCWNSTCIFLIESSGRNYILPRYQCAIEAAARHHPHRPIILLTAAYQDREQRPLQEILNAFPNIHVVPANFQDFLQGTQLQDLYLRMKSSKYLYVHLADIWRVGVLYRYGGIYIDLDLITLQNYDQLPDGLPVYKGTDNVMESIRGHLFWLTGLDIASLSLERKERLLFVTNSFMKFSKQKHNLLSKYFQKISSTTVNLHCYWCVGPHAMSNVVMRWCPSAVSEVNQFTNCSLEDELFVYPEKTVHPIPWFEMKKVFSAIQEDTEEVVDKIFDKSAFAFHISNHAFKWGDIWYLQNTAYSIVALKECPVAHRYLLSTRHL</sequence>
<comment type="similarity">
    <text evidence="2">Belongs to the glycosyltransferase 32 family.</text>
</comment>
<dbReference type="SUPFAM" id="SSF53448">
    <property type="entry name" value="Nucleotide-diphospho-sugar transferases"/>
    <property type="match status" value="1"/>
</dbReference>
<dbReference type="PANTHER" id="PTHR12042">
    <property type="entry name" value="LACTOSYLCERAMIDE 4-ALPHA-GALACTOSYLTRANSFERASE ALPHA- 1,4-GALACTOSYLTRANSFERASE"/>
    <property type="match status" value="1"/>
</dbReference>
<evidence type="ECO:0000256" key="1">
    <source>
        <dbReference type="ARBA" id="ARBA00004323"/>
    </source>
</evidence>
<dbReference type="AlphaFoldDB" id="A0A7R8WDM2"/>
<comment type="subcellular location">
    <subcellularLocation>
        <location evidence="1">Golgi apparatus membrane</location>
        <topology evidence="1">Single-pass type II membrane protein</topology>
    </subcellularLocation>
</comment>
<dbReference type="Pfam" id="PF04572">
    <property type="entry name" value="Gb3_synth"/>
    <property type="match status" value="1"/>
</dbReference>
<evidence type="ECO:0000256" key="2">
    <source>
        <dbReference type="ARBA" id="ARBA00009003"/>
    </source>
</evidence>
<organism evidence="7">
    <name type="scientific">Cyprideis torosa</name>
    <dbReference type="NCBI Taxonomy" id="163714"/>
    <lineage>
        <taxon>Eukaryota</taxon>
        <taxon>Metazoa</taxon>
        <taxon>Ecdysozoa</taxon>
        <taxon>Arthropoda</taxon>
        <taxon>Crustacea</taxon>
        <taxon>Oligostraca</taxon>
        <taxon>Ostracoda</taxon>
        <taxon>Podocopa</taxon>
        <taxon>Podocopida</taxon>
        <taxon>Cytherocopina</taxon>
        <taxon>Cytheroidea</taxon>
        <taxon>Cytherideidae</taxon>
        <taxon>Cyprideis</taxon>
    </lineage>
</organism>
<dbReference type="PANTHER" id="PTHR12042:SF21">
    <property type="entry name" value="ALPHA1,4-GALACTOSYLTRANSFERASE 1-RELATED"/>
    <property type="match status" value="1"/>
</dbReference>
<accession>A0A7R8WDM2</accession>
<keyword evidence="4" id="KW-0808">Transferase</keyword>
<reference evidence="7" key="1">
    <citation type="submission" date="2020-11" db="EMBL/GenBank/DDBJ databases">
        <authorList>
            <person name="Tran Van P."/>
        </authorList>
    </citation>
    <scope>NUCLEOTIDE SEQUENCE</scope>
</reference>
<keyword evidence="3" id="KW-0328">Glycosyltransferase</keyword>
<gene>
    <name evidence="7" type="ORF">CTOB1V02_LOCUS4871</name>
</gene>
<dbReference type="InterPro" id="IPR007577">
    <property type="entry name" value="GlycoTrfase_DXD_sugar-bd_CS"/>
</dbReference>
<keyword evidence="5" id="KW-0333">Golgi apparatus</keyword>
<dbReference type="InterPro" id="IPR007652">
    <property type="entry name" value="A1-4-GlycosylTfrase_dom"/>
</dbReference>
<proteinExistence type="inferred from homology"/>
<dbReference type="GO" id="GO:0006688">
    <property type="term" value="P:glycosphingolipid biosynthetic process"/>
    <property type="evidence" value="ECO:0007669"/>
    <property type="project" value="TreeGrafter"/>
</dbReference>
<evidence type="ECO:0000256" key="6">
    <source>
        <dbReference type="ARBA" id="ARBA00023136"/>
    </source>
</evidence>
<keyword evidence="6" id="KW-0472">Membrane</keyword>
<dbReference type="GO" id="GO:0000139">
    <property type="term" value="C:Golgi membrane"/>
    <property type="evidence" value="ECO:0007669"/>
    <property type="project" value="UniProtKB-SubCell"/>
</dbReference>
<dbReference type="OrthoDB" id="409543at2759"/>
<evidence type="ECO:0000313" key="7">
    <source>
        <dbReference type="EMBL" id="CAD7226960.1"/>
    </source>
</evidence>
<evidence type="ECO:0000256" key="5">
    <source>
        <dbReference type="ARBA" id="ARBA00023034"/>
    </source>
</evidence>
<dbReference type="EMBL" id="OB660988">
    <property type="protein sequence ID" value="CAD7226960.1"/>
    <property type="molecule type" value="Genomic_DNA"/>
</dbReference>
<evidence type="ECO:0000256" key="3">
    <source>
        <dbReference type="ARBA" id="ARBA00022676"/>
    </source>
</evidence>
<evidence type="ECO:0000256" key="4">
    <source>
        <dbReference type="ARBA" id="ARBA00022679"/>
    </source>
</evidence>
<dbReference type="Gene3D" id="3.90.550.20">
    <property type="match status" value="1"/>
</dbReference>